<dbReference type="PROSITE" id="PS51012">
    <property type="entry name" value="ABC_TM2"/>
    <property type="match status" value="1"/>
</dbReference>
<feature type="domain" description="ABC transmembrane type-2" evidence="10">
    <location>
        <begin position="42"/>
        <end position="260"/>
    </location>
</feature>
<sequence length="268" mass="30429">MRIKSVVRGSVVGMIKGLKRYRFLIWQLVTRDIKVKYRRSFLGVAWSVLNPLLSMAVISVVFSQFFRFDLPYYPIYLITGQTIFSFFSEATNLAMFSIRENAALIRKVSMPAYIFPISRVMSSLVNLGFSFMAILLVALFMGFSFTSAILFAPIAAAYMLVFAMGVGLILAALSVYFRDIVHLYGVLLTLIIYLTPVFYPYSLIPEKFRFLINVNPLTYFVAAFRSSLYDGIVPGPQINLMCVAFSLSSLLVGLLLFSRLRRNFSLYL</sequence>
<comment type="similarity">
    <text evidence="2 9">Belongs to the ABC-2 integral membrane protein family.</text>
</comment>
<evidence type="ECO:0000256" key="4">
    <source>
        <dbReference type="ARBA" id="ARBA00022475"/>
    </source>
</evidence>
<dbReference type="Proteomes" id="UP000446348">
    <property type="component" value="Unassembled WGS sequence"/>
</dbReference>
<dbReference type="EMBL" id="QXWZ01000004">
    <property type="protein sequence ID" value="NBI77924.1"/>
    <property type="molecule type" value="Genomic_DNA"/>
</dbReference>
<dbReference type="InterPro" id="IPR000412">
    <property type="entry name" value="ABC_2_transport"/>
</dbReference>
<evidence type="ECO:0000256" key="1">
    <source>
        <dbReference type="ARBA" id="ARBA00004429"/>
    </source>
</evidence>
<dbReference type="AlphaFoldDB" id="A0A845RDN8"/>
<dbReference type="PANTHER" id="PTHR30413:SF8">
    <property type="entry name" value="TRANSPORT PERMEASE PROTEIN"/>
    <property type="match status" value="1"/>
</dbReference>
<dbReference type="GO" id="GO:0043190">
    <property type="term" value="C:ATP-binding cassette (ABC) transporter complex"/>
    <property type="evidence" value="ECO:0007669"/>
    <property type="project" value="InterPro"/>
</dbReference>
<accession>A0A845RDN8</accession>
<keyword evidence="6 9" id="KW-0812">Transmembrane</keyword>
<dbReference type="PANTHER" id="PTHR30413">
    <property type="entry name" value="INNER MEMBRANE TRANSPORT PERMEASE"/>
    <property type="match status" value="1"/>
</dbReference>
<dbReference type="PIRSF" id="PIRSF006648">
    <property type="entry name" value="DrrB"/>
    <property type="match status" value="1"/>
</dbReference>
<dbReference type="InterPro" id="IPR047817">
    <property type="entry name" value="ABC2_TM_bact-type"/>
</dbReference>
<evidence type="ECO:0000256" key="9">
    <source>
        <dbReference type="RuleBase" id="RU361157"/>
    </source>
</evidence>
<keyword evidence="5" id="KW-0997">Cell inner membrane</keyword>
<evidence type="ECO:0000259" key="10">
    <source>
        <dbReference type="PROSITE" id="PS51012"/>
    </source>
</evidence>
<evidence type="ECO:0000256" key="3">
    <source>
        <dbReference type="ARBA" id="ARBA00022448"/>
    </source>
</evidence>
<dbReference type="InterPro" id="IPR013525">
    <property type="entry name" value="ABC2_TM"/>
</dbReference>
<feature type="transmembrane region" description="Helical" evidence="9">
    <location>
        <begin position="41"/>
        <end position="66"/>
    </location>
</feature>
<dbReference type="OrthoDB" id="9786910at2"/>
<reference evidence="11 12" key="1">
    <citation type="submission" date="2018-08" db="EMBL/GenBank/DDBJ databases">
        <title>Murine metabolic-syndrome-specific gut microbial biobank.</title>
        <authorList>
            <person name="Liu C."/>
        </authorList>
    </citation>
    <scope>NUCLEOTIDE SEQUENCE [LARGE SCALE GENOMIC DNA]</scope>
    <source>
        <strain evidence="11 12">X69</strain>
    </source>
</reference>
<dbReference type="RefSeq" id="WP_160208824.1">
    <property type="nucleotide sequence ID" value="NZ_CASBEY010000070.1"/>
</dbReference>
<evidence type="ECO:0000256" key="5">
    <source>
        <dbReference type="ARBA" id="ARBA00022519"/>
    </source>
</evidence>
<keyword evidence="8 9" id="KW-0472">Membrane</keyword>
<evidence type="ECO:0000313" key="12">
    <source>
        <dbReference type="Proteomes" id="UP000446348"/>
    </source>
</evidence>
<organism evidence="11 12">
    <name type="scientific">Anaerotruncus colihominis</name>
    <dbReference type="NCBI Taxonomy" id="169435"/>
    <lineage>
        <taxon>Bacteria</taxon>
        <taxon>Bacillati</taxon>
        <taxon>Bacillota</taxon>
        <taxon>Clostridia</taxon>
        <taxon>Eubacteriales</taxon>
        <taxon>Oscillospiraceae</taxon>
        <taxon>Anaerotruncus</taxon>
    </lineage>
</organism>
<keyword evidence="7 9" id="KW-1133">Transmembrane helix</keyword>
<comment type="caution">
    <text evidence="11">The sequence shown here is derived from an EMBL/GenBank/DDBJ whole genome shotgun (WGS) entry which is preliminary data.</text>
</comment>
<keyword evidence="4 9" id="KW-1003">Cell membrane</keyword>
<protein>
    <recommendedName>
        <fullName evidence="9">Transport permease protein</fullName>
    </recommendedName>
</protein>
<keyword evidence="3 9" id="KW-0813">Transport</keyword>
<evidence type="ECO:0000256" key="7">
    <source>
        <dbReference type="ARBA" id="ARBA00022989"/>
    </source>
</evidence>
<comment type="subcellular location">
    <subcellularLocation>
        <location evidence="1">Cell inner membrane</location>
        <topology evidence="1">Multi-pass membrane protein</topology>
    </subcellularLocation>
    <subcellularLocation>
        <location evidence="9">Cell membrane</location>
        <topology evidence="9">Multi-pass membrane protein</topology>
    </subcellularLocation>
</comment>
<dbReference type="GO" id="GO:0015920">
    <property type="term" value="P:lipopolysaccharide transport"/>
    <property type="evidence" value="ECO:0007669"/>
    <property type="project" value="TreeGrafter"/>
</dbReference>
<gene>
    <name evidence="11" type="ORF">D3Z39_03370</name>
</gene>
<evidence type="ECO:0000313" key="11">
    <source>
        <dbReference type="EMBL" id="NBI77924.1"/>
    </source>
</evidence>
<dbReference type="PRINTS" id="PR00164">
    <property type="entry name" value="ABC2TRNSPORT"/>
</dbReference>
<evidence type="ECO:0000256" key="8">
    <source>
        <dbReference type="ARBA" id="ARBA00023136"/>
    </source>
</evidence>
<evidence type="ECO:0000256" key="2">
    <source>
        <dbReference type="ARBA" id="ARBA00007783"/>
    </source>
</evidence>
<evidence type="ECO:0000256" key="6">
    <source>
        <dbReference type="ARBA" id="ARBA00022692"/>
    </source>
</evidence>
<feature type="transmembrane region" description="Helical" evidence="9">
    <location>
        <begin position="149"/>
        <end position="173"/>
    </location>
</feature>
<name>A0A845RDN8_9FIRM</name>
<proteinExistence type="inferred from homology"/>
<feature type="transmembrane region" description="Helical" evidence="9">
    <location>
        <begin position="180"/>
        <end position="201"/>
    </location>
</feature>
<dbReference type="GO" id="GO:0140359">
    <property type="term" value="F:ABC-type transporter activity"/>
    <property type="evidence" value="ECO:0007669"/>
    <property type="project" value="InterPro"/>
</dbReference>
<feature type="transmembrane region" description="Helical" evidence="9">
    <location>
        <begin position="238"/>
        <end position="257"/>
    </location>
</feature>
<dbReference type="Pfam" id="PF01061">
    <property type="entry name" value="ABC2_membrane"/>
    <property type="match status" value="1"/>
</dbReference>
<feature type="transmembrane region" description="Helical" evidence="9">
    <location>
        <begin position="72"/>
        <end position="96"/>
    </location>
</feature>
<feature type="transmembrane region" description="Helical" evidence="9">
    <location>
        <begin position="117"/>
        <end position="143"/>
    </location>
</feature>